<proteinExistence type="predicted"/>
<feature type="region of interest" description="Disordered" evidence="1">
    <location>
        <begin position="17"/>
        <end position="47"/>
    </location>
</feature>
<accession>A0A0D2JNX1</accession>
<sequence length="47" mass="5412">MRNQSPTVTNFKILFTDGFSTRGNRNQDSRAPTNSGFLKRENPRLLK</sequence>
<evidence type="ECO:0000313" key="3">
    <source>
        <dbReference type="Proteomes" id="UP000032233"/>
    </source>
</evidence>
<gene>
    <name evidence="2" type="ORF">X474_25230</name>
</gene>
<dbReference type="InParanoid" id="A0A0D2JNX1"/>
<dbReference type="EMBL" id="AZAC01000067">
    <property type="protein sequence ID" value="KIX11195.1"/>
    <property type="molecule type" value="Genomic_DNA"/>
</dbReference>
<dbReference type="AlphaFoldDB" id="A0A0D2JNX1"/>
<reference evidence="2 3" key="1">
    <citation type="submission" date="2013-11" db="EMBL/GenBank/DDBJ databases">
        <title>Metagenomic analysis of a methanogenic consortium involved in long chain n-alkane degradation.</title>
        <authorList>
            <person name="Davidova I.A."/>
            <person name="Callaghan A.V."/>
            <person name="Wawrik B."/>
            <person name="Pruitt S."/>
            <person name="Marks C."/>
            <person name="Duncan K.E."/>
            <person name="Suflita J.M."/>
        </authorList>
    </citation>
    <scope>NUCLEOTIDE SEQUENCE [LARGE SCALE GENOMIC DNA]</scope>
    <source>
        <strain evidence="2 3">SPR</strain>
    </source>
</reference>
<name>A0A0D2JNX1_9BACT</name>
<feature type="compositionally biased region" description="Basic and acidic residues" evidence="1">
    <location>
        <begin position="38"/>
        <end position="47"/>
    </location>
</feature>
<evidence type="ECO:0000313" key="2">
    <source>
        <dbReference type="EMBL" id="KIX11195.1"/>
    </source>
</evidence>
<keyword evidence="3" id="KW-1185">Reference proteome</keyword>
<comment type="caution">
    <text evidence="2">The sequence shown here is derived from an EMBL/GenBank/DDBJ whole genome shotgun (WGS) entry which is preliminary data.</text>
</comment>
<evidence type="ECO:0000256" key="1">
    <source>
        <dbReference type="SAM" id="MobiDB-lite"/>
    </source>
</evidence>
<dbReference type="Proteomes" id="UP000032233">
    <property type="component" value="Unassembled WGS sequence"/>
</dbReference>
<protein>
    <submittedName>
        <fullName evidence="2">Uncharacterized protein</fullName>
    </submittedName>
</protein>
<organism evidence="2 3">
    <name type="scientific">Dethiosulfatarculus sandiegensis</name>
    <dbReference type="NCBI Taxonomy" id="1429043"/>
    <lineage>
        <taxon>Bacteria</taxon>
        <taxon>Pseudomonadati</taxon>
        <taxon>Thermodesulfobacteriota</taxon>
        <taxon>Desulfarculia</taxon>
        <taxon>Desulfarculales</taxon>
        <taxon>Desulfarculaceae</taxon>
        <taxon>Dethiosulfatarculus</taxon>
    </lineage>
</organism>
<feature type="compositionally biased region" description="Polar residues" evidence="1">
    <location>
        <begin position="18"/>
        <end position="36"/>
    </location>
</feature>